<gene>
    <name evidence="1" type="ORF">Goari_023584</name>
</gene>
<evidence type="ECO:0000313" key="2">
    <source>
        <dbReference type="Proteomes" id="UP000593577"/>
    </source>
</evidence>
<keyword evidence="2" id="KW-1185">Reference proteome</keyword>
<dbReference type="EMBL" id="JABFAA010000005">
    <property type="protein sequence ID" value="MBA0681808.1"/>
    <property type="molecule type" value="Genomic_DNA"/>
</dbReference>
<accession>A0A7J8X3G7</accession>
<evidence type="ECO:0000313" key="1">
    <source>
        <dbReference type="EMBL" id="MBA0681808.1"/>
    </source>
</evidence>
<dbReference type="AlphaFoldDB" id="A0A7J8X3G7"/>
<dbReference type="Proteomes" id="UP000593577">
    <property type="component" value="Unassembled WGS sequence"/>
</dbReference>
<comment type="caution">
    <text evidence="1">The sequence shown here is derived from an EMBL/GenBank/DDBJ whole genome shotgun (WGS) entry which is preliminary data.</text>
</comment>
<name>A0A7J8X3G7_GOSAI</name>
<reference evidence="1 2" key="1">
    <citation type="journal article" date="2019" name="Genome Biol. Evol.">
        <title>Insights into the evolution of the New World diploid cottons (Gossypium, subgenus Houzingenia) based on genome sequencing.</title>
        <authorList>
            <person name="Grover C.E."/>
            <person name="Arick M.A. 2nd"/>
            <person name="Thrash A."/>
            <person name="Conover J.L."/>
            <person name="Sanders W.S."/>
            <person name="Peterson D.G."/>
            <person name="Frelichowski J.E."/>
            <person name="Scheffler J.A."/>
            <person name="Scheffler B.E."/>
            <person name="Wendel J.F."/>
        </authorList>
    </citation>
    <scope>NUCLEOTIDE SEQUENCE [LARGE SCALE GENOMIC DNA]</scope>
    <source>
        <strain evidence="1">185</strain>
        <tissue evidence="1">Leaf</tissue>
    </source>
</reference>
<proteinExistence type="predicted"/>
<protein>
    <submittedName>
        <fullName evidence="1">Uncharacterized protein</fullName>
    </submittedName>
</protein>
<organism evidence="1 2">
    <name type="scientific">Gossypium aridum</name>
    <name type="common">American cotton</name>
    <name type="synonym">Erioxylum aridum</name>
    <dbReference type="NCBI Taxonomy" id="34290"/>
    <lineage>
        <taxon>Eukaryota</taxon>
        <taxon>Viridiplantae</taxon>
        <taxon>Streptophyta</taxon>
        <taxon>Embryophyta</taxon>
        <taxon>Tracheophyta</taxon>
        <taxon>Spermatophyta</taxon>
        <taxon>Magnoliopsida</taxon>
        <taxon>eudicotyledons</taxon>
        <taxon>Gunneridae</taxon>
        <taxon>Pentapetalae</taxon>
        <taxon>rosids</taxon>
        <taxon>malvids</taxon>
        <taxon>Malvales</taxon>
        <taxon>Malvaceae</taxon>
        <taxon>Malvoideae</taxon>
        <taxon>Gossypium</taxon>
    </lineage>
</organism>
<sequence>MLHEDQTKNAEDDANSHAKHSSLHFNLMFERLIETTVKLNSNLLDPNMHLSVIFKENLDPNPTSNSGTERVVNGGRFKLVGNSRVSLLEAMNSMAELLSAQVENFTDKTDDHDSGVKAYATF</sequence>